<accession>A0A3M3YK33</accession>
<proteinExistence type="predicted"/>
<dbReference type="AlphaFoldDB" id="A0A3M3YK33"/>
<dbReference type="InterPro" id="IPR041290">
    <property type="entry name" value="Tli4_C"/>
</dbReference>
<feature type="domain" description="Tle cognate immunity protein 4 C-terminal" evidence="1">
    <location>
        <begin position="142"/>
        <end position="290"/>
    </location>
</feature>
<dbReference type="Proteomes" id="UP000281350">
    <property type="component" value="Unassembled WGS sequence"/>
</dbReference>
<name>A0A3M3YK33_9PSED</name>
<sequence length="292" mass="32622">MSTTKKTFYFGRYTFEVPTDGTDIWSAYKVIDKKIELISKNGKSELITKISDAIKKIKILQESGAAEYVKTVELDGGGAIVVSKSTNYKMDIFYLTKKNTLYKQSVDSVSSRGIDMAIARARELNTLIHYRNPAERPPDGTFAIEAGYMTLPVDTFKEQVSIGLPVSSIPGIHLTFDTQRIGKPEPSLLTRYEQRTSGVLTSVLSSVLSKSSVLRKSKKTVAGLSFEELLLKTNVDGRTIYSFRLEYPGTPESSMEPYTVIEMSTLDKGLGFQNDTDAMRFWDDLVTSLKRI</sequence>
<dbReference type="EMBL" id="RBPY01000007">
    <property type="protein sequence ID" value="RMO82918.1"/>
    <property type="molecule type" value="Genomic_DNA"/>
</dbReference>
<dbReference type="Pfam" id="PF18426">
    <property type="entry name" value="Tli4_C"/>
    <property type="match status" value="1"/>
</dbReference>
<reference evidence="2 3" key="1">
    <citation type="submission" date="2018-08" db="EMBL/GenBank/DDBJ databases">
        <title>Recombination of ecologically and evolutionarily significant loci maintains genetic cohesion in the Pseudomonas syringae species complex.</title>
        <authorList>
            <person name="Dillon M."/>
            <person name="Thakur S."/>
            <person name="Almeida R.N.D."/>
            <person name="Weir B.S."/>
            <person name="Guttman D.S."/>
        </authorList>
    </citation>
    <scope>NUCLEOTIDE SEQUENCE [LARGE SCALE GENOMIC DNA]</scope>
    <source>
        <strain evidence="2 3">ICMP 2732</strain>
    </source>
</reference>
<gene>
    <name evidence="2" type="ORF">ALQ36_00891</name>
</gene>
<organism evidence="2 3">
    <name type="scientific">Pseudomonas syringae pv. primulae</name>
    <dbReference type="NCBI Taxonomy" id="251707"/>
    <lineage>
        <taxon>Bacteria</taxon>
        <taxon>Pseudomonadati</taxon>
        <taxon>Pseudomonadota</taxon>
        <taxon>Gammaproteobacteria</taxon>
        <taxon>Pseudomonadales</taxon>
        <taxon>Pseudomonadaceae</taxon>
        <taxon>Pseudomonas</taxon>
    </lineage>
</organism>
<protein>
    <recommendedName>
        <fullName evidence="1">Tle cognate immunity protein 4 C-terminal domain-containing protein</fullName>
    </recommendedName>
</protein>
<comment type="caution">
    <text evidence="2">The sequence shown here is derived from an EMBL/GenBank/DDBJ whole genome shotgun (WGS) entry which is preliminary data.</text>
</comment>
<evidence type="ECO:0000313" key="2">
    <source>
        <dbReference type="EMBL" id="RMO82918.1"/>
    </source>
</evidence>
<evidence type="ECO:0000259" key="1">
    <source>
        <dbReference type="Pfam" id="PF18426"/>
    </source>
</evidence>
<evidence type="ECO:0000313" key="3">
    <source>
        <dbReference type="Proteomes" id="UP000281350"/>
    </source>
</evidence>